<gene>
    <name evidence="4" type="ORF">CYCCA115_LOCUS17318</name>
</gene>
<dbReference type="GO" id="GO:0005829">
    <property type="term" value="C:cytosol"/>
    <property type="evidence" value="ECO:0007669"/>
    <property type="project" value="TreeGrafter"/>
</dbReference>
<evidence type="ECO:0000256" key="2">
    <source>
        <dbReference type="ARBA" id="ARBA00022614"/>
    </source>
</evidence>
<dbReference type="EMBL" id="CAKOGP040001980">
    <property type="protein sequence ID" value="CAJ1958722.1"/>
    <property type="molecule type" value="Genomic_DNA"/>
</dbReference>
<sequence>MDNVAKACSQLEQSDARLTLLNLNCEFIGTPGVQKLAKSCHKCQVTSREIPIPHSPLAGLWLEANDVYPRGAEAVSQILQCSPELKYLYVSNNNFGNSGVAHLAHAASRQLDVCHIGDNKIDHIGARVIADVLLGEASVVRTLVLDGNNLGNEGATIIAEGLRKNKNLAKLDLRNNRIDKAGMLALLQVLKNDNMTLQYLMLQETDEGCSRHAQSPLDKSPRPRKQSNFDDCTCERCQILFQMDYFLAMNRAGRHSLADVMVPANLWPRILSNVSHSDPSLRYAMLSFYKPNIVPGHP</sequence>
<dbReference type="InterPro" id="IPR001611">
    <property type="entry name" value="Leu-rich_rpt"/>
</dbReference>
<dbReference type="GO" id="GO:0006913">
    <property type="term" value="P:nucleocytoplasmic transport"/>
    <property type="evidence" value="ECO:0007669"/>
    <property type="project" value="TreeGrafter"/>
</dbReference>
<dbReference type="GO" id="GO:0005634">
    <property type="term" value="C:nucleus"/>
    <property type="evidence" value="ECO:0007669"/>
    <property type="project" value="TreeGrafter"/>
</dbReference>
<keyword evidence="5" id="KW-1185">Reference proteome</keyword>
<dbReference type="GO" id="GO:0031267">
    <property type="term" value="F:small GTPase binding"/>
    <property type="evidence" value="ECO:0007669"/>
    <property type="project" value="TreeGrafter"/>
</dbReference>
<dbReference type="PANTHER" id="PTHR24113:SF12">
    <property type="entry name" value="RAN GTPASE-ACTIVATING PROTEIN 1"/>
    <property type="match status" value="1"/>
</dbReference>
<accession>A0AAD2G037</accession>
<dbReference type="SUPFAM" id="SSF52047">
    <property type="entry name" value="RNI-like"/>
    <property type="match status" value="1"/>
</dbReference>
<keyword evidence="1" id="KW-0343">GTPase activation</keyword>
<name>A0AAD2G037_9STRA</name>
<dbReference type="InterPro" id="IPR032675">
    <property type="entry name" value="LRR_dom_sf"/>
</dbReference>
<protein>
    <submittedName>
        <fullName evidence="4">Uncharacterized protein</fullName>
    </submittedName>
</protein>
<evidence type="ECO:0000313" key="4">
    <source>
        <dbReference type="EMBL" id="CAJ1958722.1"/>
    </source>
</evidence>
<dbReference type="Gene3D" id="3.80.10.10">
    <property type="entry name" value="Ribonuclease Inhibitor"/>
    <property type="match status" value="2"/>
</dbReference>
<organism evidence="4 5">
    <name type="scientific">Cylindrotheca closterium</name>
    <dbReference type="NCBI Taxonomy" id="2856"/>
    <lineage>
        <taxon>Eukaryota</taxon>
        <taxon>Sar</taxon>
        <taxon>Stramenopiles</taxon>
        <taxon>Ochrophyta</taxon>
        <taxon>Bacillariophyta</taxon>
        <taxon>Bacillariophyceae</taxon>
        <taxon>Bacillariophycidae</taxon>
        <taxon>Bacillariales</taxon>
        <taxon>Bacillariaceae</taxon>
        <taxon>Cylindrotheca</taxon>
    </lineage>
</organism>
<reference evidence="4" key="1">
    <citation type="submission" date="2023-08" db="EMBL/GenBank/DDBJ databases">
        <authorList>
            <person name="Audoor S."/>
            <person name="Bilcke G."/>
        </authorList>
    </citation>
    <scope>NUCLEOTIDE SEQUENCE</scope>
</reference>
<evidence type="ECO:0000313" key="5">
    <source>
        <dbReference type="Proteomes" id="UP001295423"/>
    </source>
</evidence>
<keyword evidence="3" id="KW-0677">Repeat</keyword>
<evidence type="ECO:0000256" key="1">
    <source>
        <dbReference type="ARBA" id="ARBA00022468"/>
    </source>
</evidence>
<proteinExistence type="predicted"/>
<dbReference type="GO" id="GO:0048471">
    <property type="term" value="C:perinuclear region of cytoplasm"/>
    <property type="evidence" value="ECO:0007669"/>
    <property type="project" value="TreeGrafter"/>
</dbReference>
<dbReference type="InterPro" id="IPR027038">
    <property type="entry name" value="RanGap"/>
</dbReference>
<dbReference type="GO" id="GO:0005096">
    <property type="term" value="F:GTPase activator activity"/>
    <property type="evidence" value="ECO:0007669"/>
    <property type="project" value="UniProtKB-KW"/>
</dbReference>
<dbReference type="Proteomes" id="UP001295423">
    <property type="component" value="Unassembled WGS sequence"/>
</dbReference>
<dbReference type="PROSITE" id="PS51450">
    <property type="entry name" value="LRR"/>
    <property type="match status" value="1"/>
</dbReference>
<comment type="caution">
    <text evidence="4">The sequence shown here is derived from an EMBL/GenBank/DDBJ whole genome shotgun (WGS) entry which is preliminary data.</text>
</comment>
<evidence type="ECO:0000256" key="3">
    <source>
        <dbReference type="ARBA" id="ARBA00022737"/>
    </source>
</evidence>
<dbReference type="SMART" id="SM00368">
    <property type="entry name" value="LRR_RI"/>
    <property type="match status" value="4"/>
</dbReference>
<dbReference type="PANTHER" id="PTHR24113">
    <property type="entry name" value="RAN GTPASE-ACTIVATING PROTEIN 1"/>
    <property type="match status" value="1"/>
</dbReference>
<keyword evidence="2" id="KW-0433">Leucine-rich repeat</keyword>
<dbReference type="AlphaFoldDB" id="A0AAD2G037"/>
<dbReference type="Pfam" id="PF13516">
    <property type="entry name" value="LRR_6"/>
    <property type="match status" value="3"/>
</dbReference>